<dbReference type="OrthoDB" id="5963120at2759"/>
<protein>
    <recommendedName>
        <fullName evidence="5">Pancreatic secretory granule membrane major glycoprotein GP2</fullName>
    </recommendedName>
</protein>
<proteinExistence type="predicted"/>
<organism evidence="3 4">
    <name type="scientific">Magallana gigas</name>
    <name type="common">Pacific oyster</name>
    <name type="synonym">Crassostrea gigas</name>
    <dbReference type="NCBI Taxonomy" id="29159"/>
    <lineage>
        <taxon>Eukaryota</taxon>
        <taxon>Metazoa</taxon>
        <taxon>Spiralia</taxon>
        <taxon>Lophotrochozoa</taxon>
        <taxon>Mollusca</taxon>
        <taxon>Bivalvia</taxon>
        <taxon>Autobranchia</taxon>
        <taxon>Pteriomorphia</taxon>
        <taxon>Ostreida</taxon>
        <taxon>Ostreoidea</taxon>
        <taxon>Ostreidae</taxon>
        <taxon>Magallana</taxon>
    </lineage>
</organism>
<dbReference type="EnsemblMetazoa" id="G24285.1">
    <property type="protein sequence ID" value="G24285.1:cds"/>
    <property type="gene ID" value="G24285"/>
</dbReference>
<evidence type="ECO:0000256" key="2">
    <source>
        <dbReference type="SAM" id="Phobius"/>
    </source>
</evidence>
<evidence type="ECO:0008006" key="5">
    <source>
        <dbReference type="Google" id="ProtNLM"/>
    </source>
</evidence>
<evidence type="ECO:0000313" key="3">
    <source>
        <dbReference type="EnsemblMetazoa" id="G24285.1:cds"/>
    </source>
</evidence>
<dbReference type="AlphaFoldDB" id="A0A8W8KRK3"/>
<reference evidence="3" key="1">
    <citation type="submission" date="2022-08" db="UniProtKB">
        <authorList>
            <consortium name="EnsemblMetazoa"/>
        </authorList>
    </citation>
    <scope>IDENTIFICATION</scope>
    <source>
        <strain evidence="3">05x7-T-G4-1.051#20</strain>
    </source>
</reference>
<feature type="transmembrane region" description="Helical" evidence="2">
    <location>
        <begin position="241"/>
        <end position="266"/>
    </location>
</feature>
<keyword evidence="2" id="KW-0812">Transmembrane</keyword>
<evidence type="ECO:0000256" key="1">
    <source>
        <dbReference type="SAM" id="MobiDB-lite"/>
    </source>
</evidence>
<dbReference type="Proteomes" id="UP000005408">
    <property type="component" value="Unassembled WGS sequence"/>
</dbReference>
<feature type="region of interest" description="Disordered" evidence="1">
    <location>
        <begin position="204"/>
        <end position="232"/>
    </location>
</feature>
<keyword evidence="2" id="KW-0472">Membrane</keyword>
<name>A0A8W8KRK3_MAGGI</name>
<accession>A0A8W8KRK3</accession>
<keyword evidence="4" id="KW-1185">Reference proteome</keyword>
<evidence type="ECO:0000313" key="4">
    <source>
        <dbReference type="Proteomes" id="UP000005408"/>
    </source>
</evidence>
<sequence>MDPRIFFLVSIYWVFGVSIVDIKYRCNDTFLPSNGSISSEYYPLAAATCDMVWPNNSIGRQTLDTFVGLHKQGCPARNQCSPVFLSRWLNGTISFSIGSISKPICEINATGCCENNTMIKVGNCSSFHVYFHRNSTGCDEAHCYENGPDVYPTPGKSTSGAVVLPINTENGTSPSSYTTSMETQMETGNTTLPSRHTTSVGSQINAVNGTNQSGHASSVSPIKTGSGTNRSGQTSLVRVPVWSICLITISIASNIFLTLGLVFLWLKNKRRTHAAADIRAENTEVIKIGNRIK</sequence>
<keyword evidence="2" id="KW-1133">Transmembrane helix</keyword>